<evidence type="ECO:0000313" key="1">
    <source>
        <dbReference type="EMBL" id="QED27866.1"/>
    </source>
</evidence>
<dbReference type="RefSeq" id="WP_146959781.1">
    <property type="nucleotide sequence ID" value="NZ_CP042467.1"/>
</dbReference>
<dbReference type="PROSITE" id="PS51257">
    <property type="entry name" value="PROKAR_LIPOPROTEIN"/>
    <property type="match status" value="1"/>
</dbReference>
<keyword evidence="2" id="KW-1185">Reference proteome</keyword>
<dbReference type="EMBL" id="CP042467">
    <property type="protein sequence ID" value="QED27866.1"/>
    <property type="molecule type" value="Genomic_DNA"/>
</dbReference>
<gene>
    <name evidence="1" type="ORF">FRD01_11590</name>
</gene>
<dbReference type="Proteomes" id="UP000321595">
    <property type="component" value="Chromosome"/>
</dbReference>
<dbReference type="AlphaFoldDB" id="A0A5B8XVU9"/>
<reference evidence="1 2" key="1">
    <citation type="submission" date="2019-08" db="EMBL/GenBank/DDBJ databases">
        <authorList>
            <person name="Liang Q."/>
        </authorList>
    </citation>
    <scope>NUCLEOTIDE SEQUENCE [LARGE SCALE GENOMIC DNA]</scope>
    <source>
        <strain evidence="1 2">V1718</strain>
    </source>
</reference>
<evidence type="ECO:0008006" key="3">
    <source>
        <dbReference type="Google" id="ProtNLM"/>
    </source>
</evidence>
<sequence length="181" mass="18515">MKAKLLIGMSAVAFGFGCGDDSLSEEDSQKGFAATQSVLAQGGAQAQAQAGGLVSVDFTFNCLEGGTAQFVGEFDETSDSEGTFNYTVTFSSCVSQGVTLTGDVAYEFNYASTDTSGSFSYTYVGSIGFAGDVNGECDIDMSASFSAEENGSTGSVNYSYSGTLCGNDAGFMNSGSVNITL</sequence>
<accession>A0A5B8XVU9</accession>
<proteinExistence type="predicted"/>
<organism evidence="1 2">
    <name type="scientific">Microvenator marinus</name>
    <dbReference type="NCBI Taxonomy" id="2600177"/>
    <lineage>
        <taxon>Bacteria</taxon>
        <taxon>Deltaproteobacteria</taxon>
        <taxon>Bradymonadales</taxon>
        <taxon>Microvenatoraceae</taxon>
        <taxon>Microvenator</taxon>
    </lineage>
</organism>
<evidence type="ECO:0000313" key="2">
    <source>
        <dbReference type="Proteomes" id="UP000321595"/>
    </source>
</evidence>
<dbReference type="KEGG" id="bbae:FRD01_11590"/>
<protein>
    <recommendedName>
        <fullName evidence="3">Lipoprotein</fullName>
    </recommendedName>
</protein>
<name>A0A5B8XVU9_9DELT</name>